<dbReference type="AlphaFoldDB" id="S5AHJ9"/>
<dbReference type="EMBL" id="CP004846">
    <property type="protein sequence ID" value="AGP78829.1"/>
    <property type="molecule type" value="Genomic_DNA"/>
</dbReference>
<dbReference type="KEGG" id="amh:I633_15245"/>
<name>S5AHJ9_9ALTE</name>
<proteinExistence type="predicted"/>
<dbReference type="HOGENOM" id="CLU_2840002_0_0_6"/>
<dbReference type="PATRIC" id="fig|1300253.3.peg.3186"/>
<dbReference type="Proteomes" id="UP000014909">
    <property type="component" value="Chromosome"/>
</dbReference>
<evidence type="ECO:0000313" key="2">
    <source>
        <dbReference type="Proteomes" id="UP000014909"/>
    </source>
</evidence>
<dbReference type="BioCyc" id="AMAC1300253:G12YX-2461-MONOMER"/>
<organism evidence="1 2">
    <name type="scientific">Alteromonas mediterranea 615</name>
    <dbReference type="NCBI Taxonomy" id="1300253"/>
    <lineage>
        <taxon>Bacteria</taxon>
        <taxon>Pseudomonadati</taxon>
        <taxon>Pseudomonadota</taxon>
        <taxon>Gammaproteobacteria</taxon>
        <taxon>Alteromonadales</taxon>
        <taxon>Alteromonadaceae</taxon>
        <taxon>Alteromonas/Salinimonas group</taxon>
        <taxon>Alteromonas</taxon>
    </lineage>
</organism>
<sequence>MQDCSFGALIMSVSILIPAELYEAIWSTPSSHLATRWCLNDHALGHLIDSVGMPRPKSAYWAQKA</sequence>
<gene>
    <name evidence="1" type="ORF">I633_15245</name>
</gene>
<evidence type="ECO:0000313" key="1">
    <source>
        <dbReference type="EMBL" id="AGP78829.1"/>
    </source>
</evidence>
<accession>S5AHJ9</accession>
<protein>
    <submittedName>
        <fullName evidence="1">Uncharacterized protein</fullName>
    </submittedName>
</protein>
<reference evidence="1 2" key="1">
    <citation type="journal article" date="2013" name="Genome Biol. Evol.">
        <title>Genomic Diversity of "Deep Ecotype" Alteromonas macleodii Isolates: Evidence for Pan-Mediterranean Clonal Frames.</title>
        <authorList>
            <person name="Lopez-Perez M."/>
            <person name="Gonzaga A."/>
            <person name="Rodriguez-Valera F."/>
        </authorList>
    </citation>
    <scope>NUCLEOTIDE SEQUENCE [LARGE SCALE GENOMIC DNA]</scope>
    <source>
        <strain evidence="2">'English Channel 615'</strain>
    </source>
</reference>